<dbReference type="PRINTS" id="PR00081">
    <property type="entry name" value="GDHRDH"/>
</dbReference>
<reference evidence="2 3" key="1">
    <citation type="journal article" date="2018" name="Biotechnol. Biofuels">
        <title>Integrative visual omics of the white-rot fungus Polyporus brumalis exposes the biotechnological potential of its oxidative enzymes for delignifying raw plant biomass.</title>
        <authorList>
            <person name="Miyauchi S."/>
            <person name="Rancon A."/>
            <person name="Drula E."/>
            <person name="Hage H."/>
            <person name="Chaduli D."/>
            <person name="Favel A."/>
            <person name="Grisel S."/>
            <person name="Henrissat B."/>
            <person name="Herpoel-Gimbert I."/>
            <person name="Ruiz-Duenas F.J."/>
            <person name="Chevret D."/>
            <person name="Hainaut M."/>
            <person name="Lin J."/>
            <person name="Wang M."/>
            <person name="Pangilinan J."/>
            <person name="Lipzen A."/>
            <person name="Lesage-Meessen L."/>
            <person name="Navarro D."/>
            <person name="Riley R."/>
            <person name="Grigoriev I.V."/>
            <person name="Zhou S."/>
            <person name="Raouche S."/>
            <person name="Rosso M.N."/>
        </authorList>
    </citation>
    <scope>NUCLEOTIDE SEQUENCE [LARGE SCALE GENOMIC DNA]</scope>
    <source>
        <strain evidence="2 3">BRFM 1820</strain>
    </source>
</reference>
<dbReference type="Proteomes" id="UP000256964">
    <property type="component" value="Unassembled WGS sequence"/>
</dbReference>
<dbReference type="InterPro" id="IPR002347">
    <property type="entry name" value="SDR_fam"/>
</dbReference>
<sequence>MGGASWKNSGPWPAILQFFPPKSKFTVDQIPDLTGQVIIVTGGNVGIGYETVKGLLRRNAKVYLGARSKAKADAAIASLKEATGKEAIFLELDLASLASIKNTAEEFLNVERELHVLFNNAGVMAPPDYPLTKDGYDLQFGTNVIGHWYLTELLMPALLAGVETSPDHHARVITTSSSGAYFTTLDFDTLTDTPARKKVSPEMLYYQSKFGNVVVARQVAKRYAEKGIISISVNPGNIQSDLQRYVPKVARMILNAVLLYPTPYGALTQLFAGTMPEALNHNGEFLIPWARLGKCRPEAYEDELGERLWKWLEDEVKAHTKL</sequence>
<accession>A0A371D8B7</accession>
<dbReference type="AlphaFoldDB" id="A0A371D8B7"/>
<dbReference type="PANTHER" id="PTHR43157:SF31">
    <property type="entry name" value="PHOSPHATIDYLINOSITOL-GLYCAN BIOSYNTHESIS CLASS F PROTEIN"/>
    <property type="match status" value="1"/>
</dbReference>
<keyword evidence="3" id="KW-1185">Reference proteome</keyword>
<evidence type="ECO:0000313" key="3">
    <source>
        <dbReference type="Proteomes" id="UP000256964"/>
    </source>
</evidence>
<dbReference type="GO" id="GO:0016491">
    <property type="term" value="F:oxidoreductase activity"/>
    <property type="evidence" value="ECO:0007669"/>
    <property type="project" value="UniProtKB-KW"/>
</dbReference>
<dbReference type="OrthoDB" id="191139at2759"/>
<name>A0A371D8B7_9APHY</name>
<dbReference type="EMBL" id="KZ857409">
    <property type="protein sequence ID" value="RDX48785.1"/>
    <property type="molecule type" value="Genomic_DNA"/>
</dbReference>
<dbReference type="InterPro" id="IPR036291">
    <property type="entry name" value="NAD(P)-bd_dom_sf"/>
</dbReference>
<dbReference type="STRING" id="139420.A0A371D8B7"/>
<evidence type="ECO:0000256" key="1">
    <source>
        <dbReference type="ARBA" id="ARBA00023002"/>
    </source>
</evidence>
<protein>
    <submittedName>
        <fullName evidence="2">NAD(P)-binding protein</fullName>
    </submittedName>
</protein>
<dbReference type="Gene3D" id="3.40.50.720">
    <property type="entry name" value="NAD(P)-binding Rossmann-like Domain"/>
    <property type="match status" value="1"/>
</dbReference>
<evidence type="ECO:0000313" key="2">
    <source>
        <dbReference type="EMBL" id="RDX48785.1"/>
    </source>
</evidence>
<keyword evidence="1" id="KW-0560">Oxidoreductase</keyword>
<dbReference type="SUPFAM" id="SSF51735">
    <property type="entry name" value="NAD(P)-binding Rossmann-fold domains"/>
    <property type="match status" value="1"/>
</dbReference>
<proteinExistence type="predicted"/>
<organism evidence="2 3">
    <name type="scientific">Lentinus brumalis</name>
    <dbReference type="NCBI Taxonomy" id="2498619"/>
    <lineage>
        <taxon>Eukaryota</taxon>
        <taxon>Fungi</taxon>
        <taxon>Dikarya</taxon>
        <taxon>Basidiomycota</taxon>
        <taxon>Agaricomycotina</taxon>
        <taxon>Agaricomycetes</taxon>
        <taxon>Polyporales</taxon>
        <taxon>Polyporaceae</taxon>
        <taxon>Lentinus</taxon>
    </lineage>
</organism>
<dbReference type="PANTHER" id="PTHR43157">
    <property type="entry name" value="PHOSPHATIDYLINOSITOL-GLYCAN BIOSYNTHESIS CLASS F PROTEIN-RELATED"/>
    <property type="match status" value="1"/>
</dbReference>
<gene>
    <name evidence="2" type="ORF">OH76DRAFT_1483585</name>
</gene>
<dbReference type="Pfam" id="PF00106">
    <property type="entry name" value="adh_short"/>
    <property type="match status" value="1"/>
</dbReference>